<gene>
    <name evidence="2" type="ORF">AAG570_005750</name>
</gene>
<reference evidence="2 3" key="1">
    <citation type="submission" date="2024-07" db="EMBL/GenBank/DDBJ databases">
        <title>Chromosome-level genome assembly of the water stick insect Ranatra chinensis (Heteroptera: Nepidae).</title>
        <authorList>
            <person name="Liu X."/>
        </authorList>
    </citation>
    <scope>NUCLEOTIDE SEQUENCE [LARGE SCALE GENOMIC DNA]</scope>
    <source>
        <strain evidence="2">Cailab_2021Rc</strain>
        <tissue evidence="2">Muscle</tissue>
    </source>
</reference>
<dbReference type="Proteomes" id="UP001558652">
    <property type="component" value="Unassembled WGS sequence"/>
</dbReference>
<evidence type="ECO:0000256" key="1">
    <source>
        <dbReference type="SAM" id="MobiDB-lite"/>
    </source>
</evidence>
<dbReference type="AlphaFoldDB" id="A0ABD0YLZ4"/>
<accession>A0ABD0YLZ4</accession>
<feature type="compositionally biased region" description="Low complexity" evidence="1">
    <location>
        <begin position="142"/>
        <end position="193"/>
    </location>
</feature>
<sequence length="201" mass="21502">MKAGFEKMAADMTERFSSGVGNFETLVKFYRAKANTLTGRYGSMKDCEQAFGDLTEGENLIVNATKVGFGVIKQFTAEINKFLACPGQGMEMFSCFFNEIDSIKKCGEDAKTLFEDYEGMFKDLGHAIREDFALCFGKTTTTSTTTTTTSTTTTTTKAPPSSSSTTTTQAPSSSSSTTTTQAPSSSSSTTTTKAPPPPSKL</sequence>
<dbReference type="EMBL" id="JBFDAA010000018">
    <property type="protein sequence ID" value="KAL1116255.1"/>
    <property type="molecule type" value="Genomic_DNA"/>
</dbReference>
<proteinExistence type="predicted"/>
<comment type="caution">
    <text evidence="2">The sequence shown here is derived from an EMBL/GenBank/DDBJ whole genome shotgun (WGS) entry which is preliminary data.</text>
</comment>
<name>A0ABD0YLZ4_9HEMI</name>
<keyword evidence="3" id="KW-1185">Reference proteome</keyword>
<evidence type="ECO:0000313" key="3">
    <source>
        <dbReference type="Proteomes" id="UP001558652"/>
    </source>
</evidence>
<protein>
    <submittedName>
        <fullName evidence="2">Uncharacterized protein</fullName>
    </submittedName>
</protein>
<organism evidence="2 3">
    <name type="scientific">Ranatra chinensis</name>
    <dbReference type="NCBI Taxonomy" id="642074"/>
    <lineage>
        <taxon>Eukaryota</taxon>
        <taxon>Metazoa</taxon>
        <taxon>Ecdysozoa</taxon>
        <taxon>Arthropoda</taxon>
        <taxon>Hexapoda</taxon>
        <taxon>Insecta</taxon>
        <taxon>Pterygota</taxon>
        <taxon>Neoptera</taxon>
        <taxon>Paraneoptera</taxon>
        <taxon>Hemiptera</taxon>
        <taxon>Heteroptera</taxon>
        <taxon>Panheteroptera</taxon>
        <taxon>Nepomorpha</taxon>
        <taxon>Nepidae</taxon>
        <taxon>Ranatrinae</taxon>
        <taxon>Ranatra</taxon>
    </lineage>
</organism>
<evidence type="ECO:0000313" key="2">
    <source>
        <dbReference type="EMBL" id="KAL1116255.1"/>
    </source>
</evidence>
<feature type="region of interest" description="Disordered" evidence="1">
    <location>
        <begin position="142"/>
        <end position="201"/>
    </location>
</feature>